<dbReference type="Gene3D" id="1.10.10.10">
    <property type="entry name" value="Winged helix-like DNA-binding domain superfamily/Winged helix DNA-binding domain"/>
    <property type="match status" value="1"/>
</dbReference>
<evidence type="ECO:0000256" key="1">
    <source>
        <dbReference type="ARBA" id="ARBA00023015"/>
    </source>
</evidence>
<protein>
    <submittedName>
        <fullName evidence="5">Regulatory protein MarR</fullName>
    </submittedName>
</protein>
<keyword evidence="6" id="KW-1185">Reference proteome</keyword>
<proteinExistence type="predicted"/>
<dbReference type="GO" id="GO:0003700">
    <property type="term" value="F:DNA-binding transcription factor activity"/>
    <property type="evidence" value="ECO:0007669"/>
    <property type="project" value="InterPro"/>
</dbReference>
<gene>
    <name evidence="5" type="ordered locus">Cthe_1596</name>
</gene>
<dbReference type="InterPro" id="IPR036390">
    <property type="entry name" value="WH_DNA-bd_sf"/>
</dbReference>
<dbReference type="Pfam" id="PF01047">
    <property type="entry name" value="MarR"/>
    <property type="match status" value="1"/>
</dbReference>
<keyword evidence="1" id="KW-0805">Transcription regulation</keyword>
<dbReference type="AlphaFoldDB" id="A3DFU3"/>
<evidence type="ECO:0000313" key="6">
    <source>
        <dbReference type="Proteomes" id="UP000002145"/>
    </source>
</evidence>
<organism evidence="5 6">
    <name type="scientific">Acetivibrio thermocellus (strain ATCC 27405 / DSM 1237 / JCM 9322 / NBRC 103400 / NCIMB 10682 / NRRL B-4536 / VPI 7372)</name>
    <name type="common">Clostridium thermocellum</name>
    <dbReference type="NCBI Taxonomy" id="203119"/>
    <lineage>
        <taxon>Bacteria</taxon>
        <taxon>Bacillati</taxon>
        <taxon>Bacillota</taxon>
        <taxon>Clostridia</taxon>
        <taxon>Eubacteriales</taxon>
        <taxon>Oscillospiraceae</taxon>
        <taxon>Acetivibrio</taxon>
    </lineage>
</organism>
<evidence type="ECO:0000256" key="2">
    <source>
        <dbReference type="ARBA" id="ARBA00023125"/>
    </source>
</evidence>
<dbReference type="PROSITE" id="PS50995">
    <property type="entry name" value="HTH_MARR_2"/>
    <property type="match status" value="1"/>
</dbReference>
<evidence type="ECO:0000313" key="5">
    <source>
        <dbReference type="EMBL" id="ABN52822.1"/>
    </source>
</evidence>
<feature type="domain" description="HTH marR-type" evidence="4">
    <location>
        <begin position="2"/>
        <end position="145"/>
    </location>
</feature>
<keyword evidence="2" id="KW-0238">DNA-binding</keyword>
<dbReference type="SMART" id="SM00347">
    <property type="entry name" value="HTH_MARR"/>
    <property type="match status" value="1"/>
</dbReference>
<dbReference type="OrthoDB" id="1809265at2"/>
<dbReference type="SUPFAM" id="SSF46785">
    <property type="entry name" value="Winged helix' DNA-binding domain"/>
    <property type="match status" value="1"/>
</dbReference>
<dbReference type="KEGG" id="cth:Cthe_1596"/>
<sequence length="157" mass="17667">MADTLGRDFLRALFKLKSLLGSEFGKGGAGKKNHINLPEYILLREIAENAIGADTNTELADIREFLSISKAAVSQMLASLEKKGYITREVNPENRKYLIVTLTPQGRKILQDIDKVYTCRLQQIIKVMGEQNIKYMIRLINLLNAAVNILNNNMEGE</sequence>
<dbReference type="InterPro" id="IPR000835">
    <property type="entry name" value="HTH_MarR-typ"/>
</dbReference>
<dbReference type="InterPro" id="IPR023187">
    <property type="entry name" value="Tscrpt_reg_MarR-type_CS"/>
</dbReference>
<dbReference type="Proteomes" id="UP000002145">
    <property type="component" value="Chromosome"/>
</dbReference>
<reference evidence="5 6" key="2">
    <citation type="journal article" date="2013" name="Biotechnol. Biofuels">
        <title>Global transcriptome analysis of Clostridium thermocellum ATCC 27405 during growth on dilute acid pretreated Populus and switchgrass.</title>
        <authorList>
            <person name="Wilson C.M."/>
            <person name="Rodriguez M.Jr."/>
            <person name="Johnson C.M."/>
            <person name="Martin S.L."/>
            <person name="Chu T.M."/>
            <person name="Wolfinger R.D."/>
            <person name="Hauser L.J."/>
            <person name="Land M.L."/>
            <person name="Klingeman D.M."/>
            <person name="Syed M.H."/>
            <person name="Ragauskas A.J."/>
            <person name="Tschaplinski T.J."/>
            <person name="Mielenz J.R."/>
            <person name="Brown S.D."/>
        </authorList>
    </citation>
    <scope>NUCLEOTIDE SEQUENCE [LARGE SCALE GENOMIC DNA]</scope>
    <source>
        <strain evidence="6">ATCC 27405 / DSM 1237 / JCM 9322 / NBRC 103400 / NCIMB 10682 / NRRL B-4536 / VPI 7372</strain>
    </source>
</reference>
<dbReference type="STRING" id="203119.Cthe_1596"/>
<dbReference type="InterPro" id="IPR039422">
    <property type="entry name" value="MarR/SlyA-like"/>
</dbReference>
<dbReference type="PANTHER" id="PTHR33164">
    <property type="entry name" value="TRANSCRIPTIONAL REGULATOR, MARR FAMILY"/>
    <property type="match status" value="1"/>
</dbReference>
<reference evidence="6" key="1">
    <citation type="submission" date="2007-02" db="EMBL/GenBank/DDBJ databases">
        <title>Complete sequence of Clostridium thermocellum ATCC 27405.</title>
        <authorList>
            <consortium name="US DOE Joint Genome Institute"/>
            <person name="Copeland A."/>
            <person name="Lucas S."/>
            <person name="Lapidus A."/>
            <person name="Barry K."/>
            <person name="Detter J.C."/>
            <person name="Glavina del Rio T."/>
            <person name="Hammon N."/>
            <person name="Israni S."/>
            <person name="Dalin E."/>
            <person name="Tice H."/>
            <person name="Pitluck S."/>
            <person name="Chertkov O."/>
            <person name="Brettin T."/>
            <person name="Bruce D."/>
            <person name="Han C."/>
            <person name="Tapia R."/>
            <person name="Gilna P."/>
            <person name="Schmutz J."/>
            <person name="Larimer F."/>
            <person name="Land M."/>
            <person name="Hauser L."/>
            <person name="Kyrpides N."/>
            <person name="Mikhailova N."/>
            <person name="Wu J.H.D."/>
            <person name="Newcomb M."/>
            <person name="Richardson P."/>
        </authorList>
    </citation>
    <scope>NUCLEOTIDE SEQUENCE [LARGE SCALE GENOMIC DNA]</scope>
    <source>
        <strain evidence="6">ATCC 27405 / DSM 1237 / JCM 9322 / NBRC 103400 / NCIMB 10682 / NRRL B-4536 / VPI 7372</strain>
    </source>
</reference>
<dbReference type="RefSeq" id="WP_011838132.1">
    <property type="nucleotide sequence ID" value="NC_009012.1"/>
</dbReference>
<dbReference type="HOGENOM" id="CLU_083287_12_2_9"/>
<dbReference type="PANTHER" id="PTHR33164:SF43">
    <property type="entry name" value="HTH-TYPE TRANSCRIPTIONAL REPRESSOR YETL"/>
    <property type="match status" value="1"/>
</dbReference>
<dbReference type="InterPro" id="IPR036388">
    <property type="entry name" value="WH-like_DNA-bd_sf"/>
</dbReference>
<dbReference type="EMBL" id="CP000568">
    <property type="protein sequence ID" value="ABN52822.1"/>
    <property type="molecule type" value="Genomic_DNA"/>
</dbReference>
<dbReference type="GO" id="GO:0003677">
    <property type="term" value="F:DNA binding"/>
    <property type="evidence" value="ECO:0007669"/>
    <property type="project" value="UniProtKB-KW"/>
</dbReference>
<name>A3DFU3_ACET2</name>
<dbReference type="GO" id="GO:0006950">
    <property type="term" value="P:response to stress"/>
    <property type="evidence" value="ECO:0007669"/>
    <property type="project" value="TreeGrafter"/>
</dbReference>
<dbReference type="PROSITE" id="PS01117">
    <property type="entry name" value="HTH_MARR_1"/>
    <property type="match status" value="1"/>
</dbReference>
<dbReference type="eggNOG" id="COG1846">
    <property type="taxonomic scope" value="Bacteria"/>
</dbReference>
<accession>A3DFU3</accession>
<keyword evidence="3" id="KW-0804">Transcription</keyword>
<dbReference type="GeneID" id="35804673"/>
<evidence type="ECO:0000256" key="3">
    <source>
        <dbReference type="ARBA" id="ARBA00023163"/>
    </source>
</evidence>
<evidence type="ECO:0000259" key="4">
    <source>
        <dbReference type="PROSITE" id="PS50995"/>
    </source>
</evidence>